<evidence type="ECO:0000313" key="1">
    <source>
        <dbReference type="EMBL" id="CAI9112362.1"/>
    </source>
</evidence>
<name>A0AAV1DX11_OLDCO</name>
<sequence>MALKVKQTARKRTLQIEGLGFPWVQPVLPFVPIPDSDDDEGNRAEVKRHLNEPRYWNLFLTNKAWEFYKENRKRRAIIERRLLNEGHPSTYIADKGWEGLCNPDTRHRLLPIKEFYANLAGIEGE</sequence>
<gene>
    <name evidence="1" type="ORF">OLC1_LOCUS19576</name>
</gene>
<proteinExistence type="predicted"/>
<keyword evidence="2" id="KW-1185">Reference proteome</keyword>
<reference evidence="1" key="1">
    <citation type="submission" date="2023-03" db="EMBL/GenBank/DDBJ databases">
        <authorList>
            <person name="Julca I."/>
        </authorList>
    </citation>
    <scope>NUCLEOTIDE SEQUENCE</scope>
</reference>
<dbReference type="EMBL" id="OX459124">
    <property type="protein sequence ID" value="CAI9112362.1"/>
    <property type="molecule type" value="Genomic_DNA"/>
</dbReference>
<evidence type="ECO:0000313" key="2">
    <source>
        <dbReference type="Proteomes" id="UP001161247"/>
    </source>
</evidence>
<dbReference type="AlphaFoldDB" id="A0AAV1DX11"/>
<protein>
    <submittedName>
        <fullName evidence="1">OLC1v1012807C1</fullName>
    </submittedName>
</protein>
<accession>A0AAV1DX11</accession>
<organism evidence="1 2">
    <name type="scientific">Oldenlandia corymbosa var. corymbosa</name>
    <dbReference type="NCBI Taxonomy" id="529605"/>
    <lineage>
        <taxon>Eukaryota</taxon>
        <taxon>Viridiplantae</taxon>
        <taxon>Streptophyta</taxon>
        <taxon>Embryophyta</taxon>
        <taxon>Tracheophyta</taxon>
        <taxon>Spermatophyta</taxon>
        <taxon>Magnoliopsida</taxon>
        <taxon>eudicotyledons</taxon>
        <taxon>Gunneridae</taxon>
        <taxon>Pentapetalae</taxon>
        <taxon>asterids</taxon>
        <taxon>lamiids</taxon>
        <taxon>Gentianales</taxon>
        <taxon>Rubiaceae</taxon>
        <taxon>Rubioideae</taxon>
        <taxon>Spermacoceae</taxon>
        <taxon>Hedyotis-Oldenlandia complex</taxon>
        <taxon>Oldenlandia</taxon>
    </lineage>
</organism>
<dbReference type="Proteomes" id="UP001161247">
    <property type="component" value="Chromosome 7"/>
</dbReference>